<comment type="caution">
    <text evidence="18">The sequence shown here is derived from an EMBL/GenBank/DDBJ whole genome shotgun (WGS) entry which is preliminary data.</text>
</comment>
<dbReference type="EMBL" id="BAEP01000074">
    <property type="protein sequence ID" value="GAC25990.1"/>
    <property type="molecule type" value="Genomic_DNA"/>
</dbReference>
<dbReference type="Pfam" id="PF22456">
    <property type="entry name" value="PqqF-like_C_4"/>
    <property type="match status" value="1"/>
</dbReference>
<feature type="domain" description="Peptidase M16 N-terminal" evidence="14">
    <location>
        <begin position="47"/>
        <end position="184"/>
    </location>
</feature>
<gene>
    <name evidence="18" type="ORF">GMES_3713</name>
</gene>
<dbReference type="Gene3D" id="3.30.830.10">
    <property type="entry name" value="Metalloenzyme, LuxS/M16 peptidase-like"/>
    <property type="match status" value="4"/>
</dbReference>
<evidence type="ECO:0000256" key="5">
    <source>
        <dbReference type="ARBA" id="ARBA00017565"/>
    </source>
</evidence>
<evidence type="ECO:0000313" key="18">
    <source>
        <dbReference type="EMBL" id="GAC25990.1"/>
    </source>
</evidence>
<dbReference type="OrthoDB" id="9811314at2"/>
<protein>
    <recommendedName>
        <fullName evidence="5">Protease 3</fullName>
        <ecNumber evidence="4">3.4.24.55</ecNumber>
    </recommendedName>
    <alternativeName>
        <fullName evidence="13">Pitrilysin</fullName>
    </alternativeName>
    <alternativeName>
        <fullName evidence="12">Protease III</fullName>
    </alternativeName>
    <alternativeName>
        <fullName evidence="11">Protease pi</fullName>
    </alternativeName>
</protein>
<comment type="function">
    <text evidence="2">Endopeptidase that degrades small peptides of less than 7 kDa, such as glucagon and insulin.</text>
</comment>
<keyword evidence="10" id="KW-0482">Metalloprotease</keyword>
<evidence type="ECO:0000256" key="2">
    <source>
        <dbReference type="ARBA" id="ARBA00002184"/>
    </source>
</evidence>
<feature type="domain" description="Peptidase M16 C-terminal" evidence="15">
    <location>
        <begin position="209"/>
        <end position="374"/>
    </location>
</feature>
<dbReference type="PANTHER" id="PTHR43690">
    <property type="entry name" value="NARDILYSIN"/>
    <property type="match status" value="1"/>
</dbReference>
<dbReference type="FunFam" id="3.30.830.10:FF:000012">
    <property type="entry name" value="Protease 3"/>
    <property type="match status" value="1"/>
</dbReference>
<dbReference type="AlphaFoldDB" id="K6ZRR8"/>
<evidence type="ECO:0000259" key="16">
    <source>
        <dbReference type="Pfam" id="PF16187"/>
    </source>
</evidence>
<evidence type="ECO:0000256" key="4">
    <source>
        <dbReference type="ARBA" id="ARBA00012449"/>
    </source>
</evidence>
<dbReference type="InterPro" id="IPR054734">
    <property type="entry name" value="PqqF-like_C_4"/>
</dbReference>
<evidence type="ECO:0000256" key="3">
    <source>
        <dbReference type="ARBA" id="ARBA00007261"/>
    </source>
</evidence>
<keyword evidence="7" id="KW-0479">Metal-binding</keyword>
<keyword evidence="6" id="KW-0645">Protease</keyword>
<evidence type="ECO:0000256" key="11">
    <source>
        <dbReference type="ARBA" id="ARBA00029597"/>
    </source>
</evidence>
<name>K6ZRR8_9ALTE</name>
<evidence type="ECO:0000259" key="17">
    <source>
        <dbReference type="Pfam" id="PF22456"/>
    </source>
</evidence>
<evidence type="ECO:0000256" key="12">
    <source>
        <dbReference type="ARBA" id="ARBA00031184"/>
    </source>
</evidence>
<feature type="domain" description="Coenzyme PQQ synthesis protein F-like C-terminal lobe" evidence="17">
    <location>
        <begin position="769"/>
        <end position="867"/>
    </location>
</feature>
<feature type="domain" description="Peptidase M16 middle/third" evidence="16">
    <location>
        <begin position="391"/>
        <end position="667"/>
    </location>
</feature>
<evidence type="ECO:0000259" key="14">
    <source>
        <dbReference type="Pfam" id="PF00675"/>
    </source>
</evidence>
<reference evidence="18 19" key="1">
    <citation type="journal article" date="2017" name="Antonie Van Leeuwenhoek">
        <title>Rhizobium rhizosphaerae sp. nov., a novel species isolated from rice rhizosphere.</title>
        <authorList>
            <person name="Zhao J.J."/>
            <person name="Zhang J."/>
            <person name="Zhang R.J."/>
            <person name="Zhang C.W."/>
            <person name="Yin H.Q."/>
            <person name="Zhang X.X."/>
        </authorList>
    </citation>
    <scope>NUCLEOTIDE SEQUENCE [LARGE SCALE GENOMIC DNA]</scope>
    <source>
        <strain evidence="18 19">KMM 241</strain>
    </source>
</reference>
<dbReference type="InterPro" id="IPR032632">
    <property type="entry name" value="Peptidase_M16_M"/>
</dbReference>
<dbReference type="GO" id="GO:0046872">
    <property type="term" value="F:metal ion binding"/>
    <property type="evidence" value="ECO:0007669"/>
    <property type="project" value="UniProtKB-KW"/>
</dbReference>
<evidence type="ECO:0000256" key="1">
    <source>
        <dbReference type="ARBA" id="ARBA00001947"/>
    </source>
</evidence>
<evidence type="ECO:0000256" key="8">
    <source>
        <dbReference type="ARBA" id="ARBA00022801"/>
    </source>
</evidence>
<keyword evidence="9" id="KW-0862">Zinc</keyword>
<evidence type="ECO:0000313" key="19">
    <source>
        <dbReference type="Proteomes" id="UP000006263"/>
    </source>
</evidence>
<evidence type="ECO:0000256" key="9">
    <source>
        <dbReference type="ARBA" id="ARBA00022833"/>
    </source>
</evidence>
<dbReference type="eggNOG" id="COG1025">
    <property type="taxonomic scope" value="Bacteria"/>
</dbReference>
<dbReference type="Pfam" id="PF16187">
    <property type="entry name" value="Peptidase_M16_M"/>
    <property type="match status" value="1"/>
</dbReference>
<dbReference type="Pfam" id="PF05193">
    <property type="entry name" value="Peptidase_M16_C"/>
    <property type="match status" value="1"/>
</dbReference>
<proteinExistence type="inferred from homology"/>
<sequence length="945" mass="107546">MFENPRVECFLRYAISAQYMKTGSSLLLTHHLDNRHYHFSQFENGLRVIFVEDPTSEACNVAATVGNGHFSDPDDCLGLSHLLEHMLFQGNKKYKAIDAFDTFLSLHGGSVNAATGSEYSHYYFSVTGEHFSCALDHFSQLLTAPLFEKEAIEKEIGAIDAEFSLKINDDLRRLYEVHKETANPDHPFSQFSVGNASTLGELNLQEMQQRLKTLHQDKYVAQNITLCIISPFSHQTSLALIKQYFGQLEKRKPSKRPPLPALYLPEQLGIRIDITPLKSARRLIVTFALPCVHHYYRTKPLSIISELLADEGPNGLLGFFKEKGFATNISVGGGIEGSNFRDFNVNLQLTELGLANIDSMLEALFQYLENIRQHSKLCFFDEKKALLEQIWQFADAIKPIDEAVSLSSAIFLYPCEHLIASEYILDKADPSIVDEILGFFTPSNMRVKVVSPDAQTNQISQWYNTPYAVSPLSPQLLKKLQNESCSSLLTLPEKNQFLSREHTLTQADKMYSVPQNIVASEDFNVWFGQDIQFGLPRGDCYISFDCQAATTGVEATVSRKLWIALLNNHFQQTYYQANVAGLNYHLYSHQCGFSLHTSGFSAKQLTFNQELIEQLHSLEDFEKHFEQVKHQQCQSLHNNLLNKPINRLFARLSAFMQQNTHTPLSMVAAMESTTLEHVHAVKDKLLNDRYMETLIFGNWDRKHVQKFSAELNQQHEAYNGHKKLSRSVFDLSKQDSLLHALPCEHPDAAVVIYYQSPNTGRRDTLLTILLEQLVSPVFFNFARQQAQLGYLVGSGYVPFNQHPGMAFYVQSPKYSAQYLITVIRDFLQKLTVDLLPYQKNWRDIKQGVMKQLCQKDANLSIKSQRLWSALGNQDYRFSQNKDTANELERIQFSDLMNFVNGLIIGKNMGELILYSDPKHSISADELSTTAVNDISEFKKHTPLVE</sequence>
<dbReference type="InterPro" id="IPR011765">
    <property type="entry name" value="Pept_M16_N"/>
</dbReference>
<organism evidence="18 19">
    <name type="scientific">Paraglaciecola mesophila KMM 241</name>
    <dbReference type="NCBI Taxonomy" id="1128912"/>
    <lineage>
        <taxon>Bacteria</taxon>
        <taxon>Pseudomonadati</taxon>
        <taxon>Pseudomonadota</taxon>
        <taxon>Gammaproteobacteria</taxon>
        <taxon>Alteromonadales</taxon>
        <taxon>Alteromonadaceae</taxon>
        <taxon>Paraglaciecola</taxon>
    </lineage>
</organism>
<dbReference type="PANTHER" id="PTHR43690:SF18">
    <property type="entry name" value="INSULIN-DEGRADING ENZYME-RELATED"/>
    <property type="match status" value="1"/>
</dbReference>
<dbReference type="GO" id="GO:0006508">
    <property type="term" value="P:proteolysis"/>
    <property type="evidence" value="ECO:0007669"/>
    <property type="project" value="UniProtKB-KW"/>
</dbReference>
<evidence type="ECO:0000256" key="6">
    <source>
        <dbReference type="ARBA" id="ARBA00022670"/>
    </source>
</evidence>
<dbReference type="EC" id="3.4.24.55" evidence="4"/>
<comment type="cofactor">
    <cofactor evidence="1">
        <name>Zn(2+)</name>
        <dbReference type="ChEBI" id="CHEBI:29105"/>
    </cofactor>
</comment>
<evidence type="ECO:0000259" key="15">
    <source>
        <dbReference type="Pfam" id="PF05193"/>
    </source>
</evidence>
<dbReference type="Pfam" id="PF00675">
    <property type="entry name" value="Peptidase_M16"/>
    <property type="match status" value="1"/>
</dbReference>
<comment type="similarity">
    <text evidence="3">Belongs to the peptidase M16 family.</text>
</comment>
<dbReference type="InterPro" id="IPR011249">
    <property type="entry name" value="Metalloenz_LuxS/M16"/>
</dbReference>
<dbReference type="Proteomes" id="UP000006263">
    <property type="component" value="Unassembled WGS sequence"/>
</dbReference>
<dbReference type="SUPFAM" id="SSF63411">
    <property type="entry name" value="LuxS/MPP-like metallohydrolase"/>
    <property type="match status" value="4"/>
</dbReference>
<accession>K6ZRR8</accession>
<keyword evidence="8" id="KW-0378">Hydrolase</keyword>
<evidence type="ECO:0000256" key="13">
    <source>
        <dbReference type="ARBA" id="ARBA00033450"/>
    </source>
</evidence>
<evidence type="ECO:0000256" key="10">
    <source>
        <dbReference type="ARBA" id="ARBA00023049"/>
    </source>
</evidence>
<evidence type="ECO:0000256" key="7">
    <source>
        <dbReference type="ARBA" id="ARBA00022723"/>
    </source>
</evidence>
<dbReference type="GO" id="GO:0004222">
    <property type="term" value="F:metalloendopeptidase activity"/>
    <property type="evidence" value="ECO:0007669"/>
    <property type="project" value="UniProtKB-EC"/>
</dbReference>
<dbReference type="InterPro" id="IPR050626">
    <property type="entry name" value="Peptidase_M16"/>
</dbReference>
<dbReference type="InterPro" id="IPR007863">
    <property type="entry name" value="Peptidase_M16_C"/>
</dbReference>